<evidence type="ECO:0000256" key="11">
    <source>
        <dbReference type="ARBA" id="ARBA00031731"/>
    </source>
</evidence>
<protein>
    <recommendedName>
        <fullName evidence="4">E3 SUMO-protein ligase NSE2</fullName>
    </recommendedName>
    <alternativeName>
        <fullName evidence="11">E3 SUMO-protein transferase NSE2</fullName>
    </alternativeName>
    <alternativeName>
        <fullName evidence="12">Non-structural maintenance of chromosomes element 2 homolog</fullName>
    </alternativeName>
</protein>
<gene>
    <name evidence="15" type="ORF">PMACD_LOCUS879</name>
</gene>
<dbReference type="CDD" id="cd16651">
    <property type="entry name" value="SPL-RING_NSE2"/>
    <property type="match status" value="1"/>
</dbReference>
<proteinExistence type="inferred from homology"/>
<accession>A0A821LPG7</accession>
<dbReference type="GO" id="GO:0008270">
    <property type="term" value="F:zinc ion binding"/>
    <property type="evidence" value="ECO:0007669"/>
    <property type="project" value="UniProtKB-KW"/>
</dbReference>
<keyword evidence="16" id="KW-1185">Reference proteome</keyword>
<keyword evidence="7 13" id="KW-0863">Zinc-finger</keyword>
<dbReference type="GO" id="GO:0016925">
    <property type="term" value="P:protein sumoylation"/>
    <property type="evidence" value="ECO:0007669"/>
    <property type="project" value="UniProtKB-UniPathway"/>
</dbReference>
<evidence type="ECO:0000256" key="12">
    <source>
        <dbReference type="ARBA" id="ARBA00032533"/>
    </source>
</evidence>
<reference evidence="15" key="1">
    <citation type="submission" date="2021-02" db="EMBL/GenBank/DDBJ databases">
        <authorList>
            <person name="Steward A R."/>
        </authorList>
    </citation>
    <scope>NUCLEOTIDE SEQUENCE</scope>
</reference>
<evidence type="ECO:0000256" key="8">
    <source>
        <dbReference type="ARBA" id="ARBA00022786"/>
    </source>
</evidence>
<keyword evidence="6" id="KW-0479">Metal-binding</keyword>
<dbReference type="OrthoDB" id="26899at2759"/>
<evidence type="ECO:0000256" key="9">
    <source>
        <dbReference type="ARBA" id="ARBA00022833"/>
    </source>
</evidence>
<dbReference type="GO" id="GO:0030915">
    <property type="term" value="C:Smc5-Smc6 complex"/>
    <property type="evidence" value="ECO:0007669"/>
    <property type="project" value="InterPro"/>
</dbReference>
<name>A0A821LPG7_9NEOP</name>
<evidence type="ECO:0000256" key="5">
    <source>
        <dbReference type="ARBA" id="ARBA00022679"/>
    </source>
</evidence>
<dbReference type="GO" id="GO:0005634">
    <property type="term" value="C:nucleus"/>
    <property type="evidence" value="ECO:0007669"/>
    <property type="project" value="UniProtKB-SubCell"/>
</dbReference>
<comment type="caution">
    <text evidence="15">The sequence shown here is derived from an EMBL/GenBank/DDBJ whole genome shotgun (WGS) entry which is preliminary data.</text>
</comment>
<feature type="domain" description="SP-RING-type" evidence="14">
    <location>
        <begin position="118"/>
        <end position="202"/>
    </location>
</feature>
<evidence type="ECO:0000256" key="13">
    <source>
        <dbReference type="PROSITE-ProRule" id="PRU00452"/>
    </source>
</evidence>
<keyword evidence="9" id="KW-0862">Zinc</keyword>
<dbReference type="SUPFAM" id="SSF57850">
    <property type="entry name" value="RING/U-box"/>
    <property type="match status" value="1"/>
</dbReference>
<keyword evidence="10" id="KW-0539">Nucleus</keyword>
<organism evidence="15 16">
    <name type="scientific">Pieris macdunnoughi</name>
    <dbReference type="NCBI Taxonomy" id="345717"/>
    <lineage>
        <taxon>Eukaryota</taxon>
        <taxon>Metazoa</taxon>
        <taxon>Ecdysozoa</taxon>
        <taxon>Arthropoda</taxon>
        <taxon>Hexapoda</taxon>
        <taxon>Insecta</taxon>
        <taxon>Pterygota</taxon>
        <taxon>Neoptera</taxon>
        <taxon>Endopterygota</taxon>
        <taxon>Lepidoptera</taxon>
        <taxon>Glossata</taxon>
        <taxon>Ditrysia</taxon>
        <taxon>Papilionoidea</taxon>
        <taxon>Pieridae</taxon>
        <taxon>Pierinae</taxon>
        <taxon>Pieris</taxon>
    </lineage>
</organism>
<evidence type="ECO:0000313" key="15">
    <source>
        <dbReference type="EMBL" id="CAF4754360.1"/>
    </source>
</evidence>
<dbReference type="AlphaFoldDB" id="A0A821LPG7"/>
<dbReference type="GO" id="GO:0000724">
    <property type="term" value="P:double-strand break repair via homologous recombination"/>
    <property type="evidence" value="ECO:0007669"/>
    <property type="project" value="InterPro"/>
</dbReference>
<dbReference type="Pfam" id="PF11789">
    <property type="entry name" value="zf-Nse"/>
    <property type="match status" value="1"/>
</dbReference>
<keyword evidence="8" id="KW-0833">Ubl conjugation pathway</keyword>
<comment type="pathway">
    <text evidence="2">Protein modification; protein sumoylation.</text>
</comment>
<evidence type="ECO:0000256" key="3">
    <source>
        <dbReference type="ARBA" id="ARBA00008212"/>
    </source>
</evidence>
<comment type="similarity">
    <text evidence="3">Belongs to the NSE2 family.</text>
</comment>
<evidence type="ECO:0000256" key="7">
    <source>
        <dbReference type="ARBA" id="ARBA00022771"/>
    </source>
</evidence>
<evidence type="ECO:0000256" key="10">
    <source>
        <dbReference type="ARBA" id="ARBA00023242"/>
    </source>
</evidence>
<evidence type="ECO:0000256" key="6">
    <source>
        <dbReference type="ARBA" id="ARBA00022723"/>
    </source>
</evidence>
<dbReference type="UniPathway" id="UPA00886"/>
<evidence type="ECO:0000313" key="16">
    <source>
        <dbReference type="Proteomes" id="UP000663880"/>
    </source>
</evidence>
<dbReference type="InterPro" id="IPR004181">
    <property type="entry name" value="Znf_MIZ"/>
</dbReference>
<dbReference type="Gene3D" id="3.30.40.10">
    <property type="entry name" value="Zinc/RING finger domain, C3HC4 (zinc finger)"/>
    <property type="match status" value="1"/>
</dbReference>
<dbReference type="GO" id="GO:0061665">
    <property type="term" value="F:SUMO ligase activity"/>
    <property type="evidence" value="ECO:0007669"/>
    <property type="project" value="TreeGrafter"/>
</dbReference>
<dbReference type="PANTHER" id="PTHR21330:SF1">
    <property type="entry name" value="E3 SUMO-PROTEIN LIGASE NSE2"/>
    <property type="match status" value="1"/>
</dbReference>
<evidence type="ECO:0000256" key="2">
    <source>
        <dbReference type="ARBA" id="ARBA00004718"/>
    </source>
</evidence>
<dbReference type="InterPro" id="IPR013083">
    <property type="entry name" value="Znf_RING/FYVE/PHD"/>
</dbReference>
<evidence type="ECO:0000259" key="14">
    <source>
        <dbReference type="PROSITE" id="PS51044"/>
    </source>
</evidence>
<dbReference type="PROSITE" id="PS51044">
    <property type="entry name" value="ZF_SP_RING"/>
    <property type="match status" value="1"/>
</dbReference>
<comment type="subcellular location">
    <subcellularLocation>
        <location evidence="1">Nucleus</location>
    </subcellularLocation>
</comment>
<dbReference type="PANTHER" id="PTHR21330">
    <property type="entry name" value="E3 SUMO-PROTEIN LIGASE NSE2"/>
    <property type="match status" value="1"/>
</dbReference>
<keyword evidence="5" id="KW-0808">Transferase</keyword>
<evidence type="ECO:0000256" key="1">
    <source>
        <dbReference type="ARBA" id="ARBA00004123"/>
    </source>
</evidence>
<dbReference type="EMBL" id="CAJOBZ010000002">
    <property type="protein sequence ID" value="CAF4754360.1"/>
    <property type="molecule type" value="Genomic_DNA"/>
</dbReference>
<sequence>MGDSNLNDLRKQCLSSLYSCTENISKYLDVERSSEYEKMKLHVKEYCLMEAREDVAAQALEKAKGEIDASNVDSLDTKFESNLRIMAKNSLTVDRHPYMLEFKKHVEKAMQSAKSNIDDSDIAITESQTIYNDPFTKKSIEDPVRNSMCGHIYEKEVIMKIIQKNKKGIKCPVAGCGNRNLIKAKHLISDEELKFRMTLTHHSTMVQERSIMELND</sequence>
<dbReference type="Proteomes" id="UP000663880">
    <property type="component" value="Unassembled WGS sequence"/>
</dbReference>
<dbReference type="InterPro" id="IPR026846">
    <property type="entry name" value="Nse2(Mms21)"/>
</dbReference>
<evidence type="ECO:0000256" key="4">
    <source>
        <dbReference type="ARBA" id="ARBA00020923"/>
    </source>
</evidence>